<name>A0A0P1BS47_9BASI</name>
<keyword evidence="4" id="KW-1185">Reference proteome</keyword>
<evidence type="ECO:0000259" key="2">
    <source>
        <dbReference type="Pfam" id="PF00078"/>
    </source>
</evidence>
<evidence type="ECO:0000256" key="1">
    <source>
        <dbReference type="SAM" id="MobiDB-lite"/>
    </source>
</evidence>
<dbReference type="EMBL" id="CCYA01000290">
    <property type="protein sequence ID" value="CEH19220.1"/>
    <property type="molecule type" value="Genomic_DNA"/>
</dbReference>
<accession>A0A0P1BS47</accession>
<feature type="region of interest" description="Disordered" evidence="1">
    <location>
        <begin position="472"/>
        <end position="491"/>
    </location>
</feature>
<dbReference type="Pfam" id="PF00078">
    <property type="entry name" value="RVT_1"/>
    <property type="match status" value="1"/>
</dbReference>
<dbReference type="AlphaFoldDB" id="A0A0P1BS47"/>
<feature type="compositionally biased region" description="Basic and acidic residues" evidence="1">
    <location>
        <begin position="880"/>
        <end position="893"/>
    </location>
</feature>
<dbReference type="PANTHER" id="PTHR19446">
    <property type="entry name" value="REVERSE TRANSCRIPTASES"/>
    <property type="match status" value="1"/>
</dbReference>
<dbReference type="Proteomes" id="UP000054845">
    <property type="component" value="Unassembled WGS sequence"/>
</dbReference>
<dbReference type="SUPFAM" id="SSF56219">
    <property type="entry name" value="DNase I-like"/>
    <property type="match status" value="1"/>
</dbReference>
<dbReference type="OrthoDB" id="3047174at2759"/>
<evidence type="ECO:0000313" key="3">
    <source>
        <dbReference type="EMBL" id="CEH19220.1"/>
    </source>
</evidence>
<sequence>MLSNSHDDIPQIAGGDWNSWSLRDQFNAPVCTTWPSLCAMFDPLDMVDAYRHQHPFGQVHTHFNWVNNVVTSSRRLDSVWILRKLITNGSVTDTGFVAALSNHHLASVTLKSSPTSSHCRGPGTWHVQRGIWEDPRAQRQLEDWAEEVGPGLAPQIQGGQGAVREWFAFKERLRTVLESIAAPIGKRQRALRDQVADLSHNLHLLDLAHSRNDRARLPSVLKWLTAAQKAEAAASTIQARTQLATEAIRPSSWLAAVNASASFTAMPDLKDSKGVAITPQAKVQVVKRHYDNVYQLAVSTPAQATAQELLFRAIPPRCRLSEAERDWMGRLADNYEVRRAIQRMSTSSAPGLDGLTLQAYLASDTAAVPRLRRLINALLSGAQLPDGEPKLKGVALPKKGDLSMMSNYRPLSIANLDIRIVSKVLAERLQRVTPKIITWNQAGFIRNQGTQDIGILLQGLADFLRMKPRARPKMPDRAWDSKYPQNPERTTQKPSSYYVLLQLDFMKAYDRVLRDYLVSVFAEHHFPPEYINIAKSLLLNATVRYMVEGYLTPSIRLHVGVLQGAADSCITFEISLQPLLHLLEAEGLGVRLPHVAGKVCCVAFADDVGVLIEVETRRQWDTLQRSLGIYCTASNAALNVKKCGFFCMHNSSKGPPHIPDFLRHLGYQNLGVELLHLGHPISLAEPYCRDMMDTRVAGIQKHLAALRQVHTSLHTRVRIVNTLALGRLWHTFSLCAVPKGYTRAVREAILSFLWKGKRAWVKWEVMITPRAQGGFGLIDPYYMALAFSVAIFAKHVLKDTPTGTFLREGFHAYLTNQHYVDPDIDWTKTSVEDILALPWFTPALNLDTTKKPQAWPPRHAKEDSPDIPVQPNQRPQTPHSDGDSSAKEPETVKRAIPRNHVYKRHHEVLEFFGYSVKHIWAMFRDSSLTIADIVWYSDFRGTALANNSTLPSLPLAPPNASAILHHWPSRRGRIMPQGL</sequence>
<evidence type="ECO:0000313" key="4">
    <source>
        <dbReference type="Proteomes" id="UP000054845"/>
    </source>
</evidence>
<dbReference type="SUPFAM" id="SSF56672">
    <property type="entry name" value="DNA/RNA polymerases"/>
    <property type="match status" value="1"/>
</dbReference>
<dbReference type="InterPro" id="IPR043502">
    <property type="entry name" value="DNA/RNA_pol_sf"/>
</dbReference>
<keyword evidence="3" id="KW-0695">RNA-directed DNA polymerase</keyword>
<keyword evidence="3" id="KW-0548">Nucleotidyltransferase</keyword>
<feature type="domain" description="Reverse transcriptase" evidence="2">
    <location>
        <begin position="397"/>
        <end position="669"/>
    </location>
</feature>
<dbReference type="InterPro" id="IPR000477">
    <property type="entry name" value="RT_dom"/>
</dbReference>
<dbReference type="GO" id="GO:0003964">
    <property type="term" value="F:RNA-directed DNA polymerase activity"/>
    <property type="evidence" value="ECO:0007669"/>
    <property type="project" value="UniProtKB-KW"/>
</dbReference>
<feature type="region of interest" description="Disordered" evidence="1">
    <location>
        <begin position="851"/>
        <end position="897"/>
    </location>
</feature>
<dbReference type="InterPro" id="IPR036691">
    <property type="entry name" value="Endo/exonu/phosph_ase_sf"/>
</dbReference>
<organism evidence="3 4">
    <name type="scientific">Ceraceosorus bombacis</name>
    <dbReference type="NCBI Taxonomy" id="401625"/>
    <lineage>
        <taxon>Eukaryota</taxon>
        <taxon>Fungi</taxon>
        <taxon>Dikarya</taxon>
        <taxon>Basidiomycota</taxon>
        <taxon>Ustilaginomycotina</taxon>
        <taxon>Exobasidiomycetes</taxon>
        <taxon>Ceraceosorales</taxon>
        <taxon>Ceraceosoraceae</taxon>
        <taxon>Ceraceosorus</taxon>
    </lineage>
</organism>
<reference evidence="3 4" key="1">
    <citation type="submission" date="2014-09" db="EMBL/GenBank/DDBJ databases">
        <authorList>
            <person name="Magalhaes I.L.F."/>
            <person name="Oliveira U."/>
            <person name="Santos F.R."/>
            <person name="Vidigal T.H.D.A."/>
            <person name="Brescovit A.D."/>
            <person name="Santos A.J."/>
        </authorList>
    </citation>
    <scope>NUCLEOTIDE SEQUENCE [LARGE SCALE GENOMIC DNA]</scope>
</reference>
<feature type="compositionally biased region" description="Polar residues" evidence="1">
    <location>
        <begin position="870"/>
        <end position="879"/>
    </location>
</feature>
<keyword evidence="3" id="KW-0808">Transferase</keyword>
<protein>
    <submittedName>
        <fullName evidence="3">FOG: Reverse transcriptase</fullName>
    </submittedName>
</protein>
<proteinExistence type="predicted"/>
<dbReference type="STRING" id="401625.A0A0P1BS47"/>